<dbReference type="AlphaFoldDB" id="A0A937RH62"/>
<dbReference type="Pfam" id="PF13649">
    <property type="entry name" value="Methyltransf_25"/>
    <property type="match status" value="1"/>
</dbReference>
<keyword evidence="2" id="KW-0808">Transferase</keyword>
<dbReference type="GO" id="GO:0008168">
    <property type="term" value="F:methyltransferase activity"/>
    <property type="evidence" value="ECO:0007669"/>
    <property type="project" value="UniProtKB-KW"/>
</dbReference>
<dbReference type="InterPro" id="IPR041698">
    <property type="entry name" value="Methyltransf_25"/>
</dbReference>
<comment type="caution">
    <text evidence="5">The sequence shown here is derived from an EMBL/GenBank/DDBJ whole genome shotgun (WGS) entry which is preliminary data.</text>
</comment>
<keyword evidence="6" id="KW-1185">Reference proteome</keyword>
<reference evidence="5" key="1">
    <citation type="submission" date="2020-12" db="EMBL/GenBank/DDBJ databases">
        <title>Genomic characterization of non-nitrogen-fixing Frankia strains.</title>
        <authorList>
            <person name="Carlos-Shanley C."/>
            <person name="Guerra T."/>
            <person name="Hahn D."/>
        </authorList>
    </citation>
    <scope>NUCLEOTIDE SEQUENCE</scope>
    <source>
        <strain evidence="5">CN6</strain>
    </source>
</reference>
<dbReference type="Gene3D" id="3.40.50.150">
    <property type="entry name" value="Vaccinia Virus protein VP39"/>
    <property type="match status" value="1"/>
</dbReference>
<keyword evidence="3" id="KW-0949">S-adenosyl-L-methionine</keyword>
<name>A0A937RH62_9ACTN</name>
<dbReference type="CDD" id="cd02440">
    <property type="entry name" value="AdoMet_MTases"/>
    <property type="match status" value="1"/>
</dbReference>
<dbReference type="PANTHER" id="PTHR43464">
    <property type="entry name" value="METHYLTRANSFERASE"/>
    <property type="match status" value="1"/>
</dbReference>
<gene>
    <name evidence="5" type="ORF">I7412_16830</name>
</gene>
<evidence type="ECO:0000259" key="4">
    <source>
        <dbReference type="Pfam" id="PF13649"/>
    </source>
</evidence>
<evidence type="ECO:0000313" key="5">
    <source>
        <dbReference type="EMBL" id="MBL7628789.1"/>
    </source>
</evidence>
<dbReference type="SUPFAM" id="SSF53335">
    <property type="entry name" value="S-adenosyl-L-methionine-dependent methyltransferases"/>
    <property type="match status" value="1"/>
</dbReference>
<dbReference type="Gene3D" id="2.20.25.110">
    <property type="entry name" value="S-adenosyl-L-methionine-dependent methyltransferases"/>
    <property type="match status" value="1"/>
</dbReference>
<evidence type="ECO:0000256" key="2">
    <source>
        <dbReference type="ARBA" id="ARBA00022679"/>
    </source>
</evidence>
<sequence>MSDPDWYRTFFTELPNEFWRRAATPEWTAADVDFLVSELGLAPGSRILDAPCGSGRHSLLLAARGHRVSGVDISTEAVTHARAAAATAGLDVDFTVDDMRNVPQTGAFDAAVCLGNSFGYLDPAGTAEFVAALAGAVRPGGGLVIDFSATAESVLPGFTGERDVMRTGDIEVEARTEYDLADSRLLSRYTFRRGGQVLDTTAVHHVYTSGQLTGFLRAGGFTVTGRHAGPDGAPYELGSPRLLLLARR</sequence>
<evidence type="ECO:0000313" key="6">
    <source>
        <dbReference type="Proteomes" id="UP000604475"/>
    </source>
</evidence>
<dbReference type="PANTHER" id="PTHR43464:SF19">
    <property type="entry name" value="UBIQUINONE BIOSYNTHESIS O-METHYLTRANSFERASE, MITOCHONDRIAL"/>
    <property type="match status" value="1"/>
</dbReference>
<dbReference type="InterPro" id="IPR029063">
    <property type="entry name" value="SAM-dependent_MTases_sf"/>
</dbReference>
<proteinExistence type="predicted"/>
<dbReference type="RefSeq" id="WP_203004638.1">
    <property type="nucleotide sequence ID" value="NZ_JADWYU010000384.1"/>
</dbReference>
<keyword evidence="1 5" id="KW-0489">Methyltransferase</keyword>
<dbReference type="Proteomes" id="UP000604475">
    <property type="component" value="Unassembled WGS sequence"/>
</dbReference>
<dbReference type="GO" id="GO:0032259">
    <property type="term" value="P:methylation"/>
    <property type="evidence" value="ECO:0007669"/>
    <property type="project" value="UniProtKB-KW"/>
</dbReference>
<accession>A0A937RH62</accession>
<protein>
    <submittedName>
        <fullName evidence="5">Methyltransferase domain-containing protein</fullName>
    </submittedName>
</protein>
<organism evidence="5 6">
    <name type="scientific">Frankia nepalensis</name>
    <dbReference type="NCBI Taxonomy" id="1836974"/>
    <lineage>
        <taxon>Bacteria</taxon>
        <taxon>Bacillati</taxon>
        <taxon>Actinomycetota</taxon>
        <taxon>Actinomycetes</taxon>
        <taxon>Frankiales</taxon>
        <taxon>Frankiaceae</taxon>
        <taxon>Frankia</taxon>
    </lineage>
</organism>
<evidence type="ECO:0000256" key="3">
    <source>
        <dbReference type="ARBA" id="ARBA00022691"/>
    </source>
</evidence>
<feature type="domain" description="Methyltransferase" evidence="4">
    <location>
        <begin position="47"/>
        <end position="141"/>
    </location>
</feature>
<evidence type="ECO:0000256" key="1">
    <source>
        <dbReference type="ARBA" id="ARBA00022603"/>
    </source>
</evidence>
<dbReference type="EMBL" id="JAEACQ010000195">
    <property type="protein sequence ID" value="MBL7628789.1"/>
    <property type="molecule type" value="Genomic_DNA"/>
</dbReference>